<organism evidence="2 3">
    <name type="scientific">Weissella thailandensis</name>
    <dbReference type="NCBI Taxonomy" id="89061"/>
    <lineage>
        <taxon>Bacteria</taxon>
        <taxon>Bacillati</taxon>
        <taxon>Bacillota</taxon>
        <taxon>Bacilli</taxon>
        <taxon>Lactobacillales</taxon>
        <taxon>Lactobacillaceae</taxon>
        <taxon>Weissella</taxon>
    </lineage>
</organism>
<protein>
    <submittedName>
        <fullName evidence="2">Uncharacterized protein</fullName>
    </submittedName>
</protein>
<comment type="caution">
    <text evidence="2">The sequence shown here is derived from an EMBL/GenBank/DDBJ whole genome shotgun (WGS) entry which is preliminary data.</text>
</comment>
<sequence>MRKVIITTTIFLAVFVGGSLFLVIIIHIKKYMAAPKKVGKIYHFIFNLIRWISINLCVV</sequence>
<proteinExistence type="predicted"/>
<evidence type="ECO:0000313" key="3">
    <source>
        <dbReference type="Proteomes" id="UP000254492"/>
    </source>
</evidence>
<keyword evidence="1" id="KW-0812">Transmembrane</keyword>
<gene>
    <name evidence="2" type="ORF">DWV05_01170</name>
</gene>
<keyword evidence="1" id="KW-1133">Transmembrane helix</keyword>
<accession>A0ABX9I7S4</accession>
<reference evidence="2 3" key="1">
    <citation type="submission" date="2018-07" db="EMBL/GenBank/DDBJ databases">
        <title>Genome-based reclassification of Weissella jogaejeotgali as Weissella thailandensis.</title>
        <authorList>
            <person name="Chun J."/>
            <person name="Kim B.-Y."/>
            <person name="Kwak M.-J."/>
        </authorList>
    </citation>
    <scope>NUCLEOTIDE SEQUENCE [LARGE SCALE GENOMIC DNA]</scope>
    <source>
        <strain evidence="2 3">KCTC 3751</strain>
    </source>
</reference>
<evidence type="ECO:0000313" key="2">
    <source>
        <dbReference type="EMBL" id="RDS60188.1"/>
    </source>
</evidence>
<dbReference type="Proteomes" id="UP000254492">
    <property type="component" value="Unassembled WGS sequence"/>
</dbReference>
<name>A0ABX9I7S4_9LACO</name>
<dbReference type="EMBL" id="QRAY01000002">
    <property type="protein sequence ID" value="RDS60188.1"/>
    <property type="molecule type" value="Genomic_DNA"/>
</dbReference>
<keyword evidence="1" id="KW-0472">Membrane</keyword>
<feature type="transmembrane region" description="Helical" evidence="1">
    <location>
        <begin position="6"/>
        <end position="28"/>
    </location>
</feature>
<keyword evidence="3" id="KW-1185">Reference proteome</keyword>
<evidence type="ECO:0000256" key="1">
    <source>
        <dbReference type="SAM" id="Phobius"/>
    </source>
</evidence>